<evidence type="ECO:0000256" key="7">
    <source>
        <dbReference type="ARBA" id="ARBA00023136"/>
    </source>
</evidence>
<dbReference type="SMART" id="SM01269">
    <property type="entry name" value="Lipid_DES"/>
    <property type="match status" value="1"/>
</dbReference>
<name>A0A1D2VID8_9ASCO</name>
<comment type="function">
    <text evidence="8">Delta(4)-fatty-acid desaturase which introduces a double bond at the 4-position in the long-chain base (LCB) of ceramides.</text>
</comment>
<comment type="subcellular location">
    <subcellularLocation>
        <location evidence="1">Membrane</location>
        <topology evidence="1">Multi-pass membrane protein</topology>
    </subcellularLocation>
</comment>
<dbReference type="Pfam" id="PF08557">
    <property type="entry name" value="Lipid_DES"/>
    <property type="match status" value="1"/>
</dbReference>
<comment type="pathway">
    <text evidence="8">Lipid metabolism; sphingolipid metabolism.</text>
</comment>
<dbReference type="STRING" id="1344418.A0A1D2VID8"/>
<keyword evidence="6 8" id="KW-0443">Lipid metabolism</keyword>
<dbReference type="OrthoDB" id="200948at2759"/>
<evidence type="ECO:0000256" key="2">
    <source>
        <dbReference type="ARBA" id="ARBA00006146"/>
    </source>
</evidence>
<evidence type="ECO:0000313" key="11">
    <source>
        <dbReference type="EMBL" id="ODV61253.1"/>
    </source>
</evidence>
<keyword evidence="5 8" id="KW-0560">Oxidoreductase</keyword>
<evidence type="ECO:0000256" key="4">
    <source>
        <dbReference type="ARBA" id="ARBA00022989"/>
    </source>
</evidence>
<dbReference type="InterPro" id="IPR013866">
    <property type="entry name" value="Sphingolipid_d4-desaturase_N"/>
</dbReference>
<sequence>MTTILHKESNQKIHVENPSTTDNIKHLNDFYWTNFKEPHAIRRKQILKKYPQVSKLMGPEPLTKYIVFCVVSLQFSIAYYLRNTSFFSWKFFLLAYIVGATANTNCFLAIHELSHNLGFKSPLHNKLFSIFTNFPIGVPYSASFKPYHQLHHKFLGDDKYDTDLPTRFEAIFLSNIMGKIFFATFQIFFYALRPMCITSITFTYIHLLNLISQLVVDFLMLKYWGVNSLLYFIFSSFLAGSLQPLAGHFIAEHYILQPPSFYDFEHFEKNDLMPPETYSYYGILNIFAWNVGLHNEHHDFPYIAWSKLFELNKIANEFYEPLPKVKSWALVLFDFILDDKVTLWNRVRRQRVNTEKAKLADLEY</sequence>
<feature type="transmembrane region" description="Helical" evidence="9">
    <location>
        <begin position="93"/>
        <end position="111"/>
    </location>
</feature>
<dbReference type="Proteomes" id="UP000095038">
    <property type="component" value="Unassembled WGS sequence"/>
</dbReference>
<dbReference type="GO" id="GO:0016020">
    <property type="term" value="C:membrane"/>
    <property type="evidence" value="ECO:0007669"/>
    <property type="project" value="UniProtKB-SubCell"/>
</dbReference>
<dbReference type="AlphaFoldDB" id="A0A1D2VID8"/>
<keyword evidence="4 9" id="KW-1133">Transmembrane helix</keyword>
<dbReference type="GeneID" id="30962891"/>
<keyword evidence="3 9" id="KW-0812">Transmembrane</keyword>
<keyword evidence="7 8" id="KW-0472">Membrane</keyword>
<feature type="domain" description="Sphingolipid delta4-desaturase N-terminal" evidence="10">
    <location>
        <begin position="25"/>
        <end position="63"/>
    </location>
</feature>
<accession>A0A1D2VID8</accession>
<gene>
    <name evidence="11" type="ORF">ASCRUDRAFT_147878</name>
</gene>
<evidence type="ECO:0000256" key="9">
    <source>
        <dbReference type="SAM" id="Phobius"/>
    </source>
</evidence>
<comment type="similarity">
    <text evidence="2 8">Belongs to the fatty acid desaturase type 1 family. DEGS subfamily.</text>
</comment>
<evidence type="ECO:0000256" key="1">
    <source>
        <dbReference type="ARBA" id="ARBA00004141"/>
    </source>
</evidence>
<keyword evidence="8" id="KW-0746">Sphingolipid metabolism</keyword>
<dbReference type="GO" id="GO:0042284">
    <property type="term" value="F:sphingolipid delta-4 desaturase activity"/>
    <property type="evidence" value="ECO:0007669"/>
    <property type="project" value="UniProtKB-UniRule"/>
</dbReference>
<reference evidence="12" key="1">
    <citation type="submission" date="2016-05" db="EMBL/GenBank/DDBJ databases">
        <title>Comparative genomics of biotechnologically important yeasts.</title>
        <authorList>
            <consortium name="DOE Joint Genome Institute"/>
            <person name="Riley R."/>
            <person name="Haridas S."/>
            <person name="Wolfe K.H."/>
            <person name="Lopes M.R."/>
            <person name="Hittinger C.T."/>
            <person name="Goker M."/>
            <person name="Salamov A."/>
            <person name="Wisecaver J."/>
            <person name="Long T.M."/>
            <person name="Aerts A.L."/>
            <person name="Barry K."/>
            <person name="Choi C."/>
            <person name="Clum A."/>
            <person name="Coughlan A.Y."/>
            <person name="Deshpande S."/>
            <person name="Douglass A.P."/>
            <person name="Hanson S.J."/>
            <person name="Klenk H.-P."/>
            <person name="Labutti K."/>
            <person name="Lapidus A."/>
            <person name="Lindquist E."/>
            <person name="Lipzen A."/>
            <person name="Meier-Kolthoff J.P."/>
            <person name="Ohm R.A."/>
            <person name="Otillar R.P."/>
            <person name="Pangilinan J."/>
            <person name="Peng Y."/>
            <person name="Rokas A."/>
            <person name="Rosa C.A."/>
            <person name="Scheuner C."/>
            <person name="Sibirny A.A."/>
            <person name="Slot J.C."/>
            <person name="Stielow J.B."/>
            <person name="Sun H."/>
            <person name="Kurtzman C.P."/>
            <person name="Blackwell M."/>
            <person name="Grigoriev I.V."/>
            <person name="Jeffries T.W."/>
        </authorList>
    </citation>
    <scope>NUCLEOTIDE SEQUENCE [LARGE SCALE GENOMIC DNA]</scope>
    <source>
        <strain evidence="12">DSM 1968</strain>
    </source>
</reference>
<evidence type="ECO:0000256" key="3">
    <source>
        <dbReference type="ARBA" id="ARBA00022692"/>
    </source>
</evidence>
<dbReference type="EC" id="1.14.19.17" evidence="8"/>
<dbReference type="InParanoid" id="A0A1D2VID8"/>
<evidence type="ECO:0000313" key="12">
    <source>
        <dbReference type="Proteomes" id="UP000095038"/>
    </source>
</evidence>
<evidence type="ECO:0000256" key="8">
    <source>
        <dbReference type="PIRNR" id="PIRNR017228"/>
    </source>
</evidence>
<protein>
    <recommendedName>
        <fullName evidence="8">Sphingolipid delta(4)-desaturase</fullName>
        <ecNumber evidence="8">1.14.19.17</ecNumber>
    </recommendedName>
</protein>
<keyword evidence="12" id="KW-1185">Reference proteome</keyword>
<dbReference type="InterPro" id="IPR005804">
    <property type="entry name" value="FA_desaturase_dom"/>
</dbReference>
<comment type="catalytic activity">
    <reaction evidence="8">
        <text>an N-acylsphinganine + 2 Fe(II)-[cytochrome b5] + O2 + 2 H(+) = an N-acylsphing-4-enine + 2 Fe(III)-[cytochrome b5] + 2 H2O</text>
        <dbReference type="Rhea" id="RHEA:46544"/>
        <dbReference type="Rhea" id="RHEA-COMP:10438"/>
        <dbReference type="Rhea" id="RHEA-COMP:10439"/>
        <dbReference type="ChEBI" id="CHEBI:15377"/>
        <dbReference type="ChEBI" id="CHEBI:15378"/>
        <dbReference type="ChEBI" id="CHEBI:15379"/>
        <dbReference type="ChEBI" id="CHEBI:29033"/>
        <dbReference type="ChEBI" id="CHEBI:29034"/>
        <dbReference type="ChEBI" id="CHEBI:31488"/>
        <dbReference type="ChEBI" id="CHEBI:52639"/>
        <dbReference type="EC" id="1.14.19.17"/>
    </reaction>
</comment>
<dbReference type="RefSeq" id="XP_020047560.1">
    <property type="nucleotide sequence ID" value="XM_020189255.1"/>
</dbReference>
<dbReference type="PANTHER" id="PTHR12879">
    <property type="entry name" value="SPHINGOLIPID DELTA 4 DESATURASE/C-4 HYDROXYLASE PROTEIN DES2"/>
    <property type="match status" value="1"/>
</dbReference>
<dbReference type="PIRSF" id="PIRSF017228">
    <property type="entry name" value="Sphnglp_dlt4_des"/>
    <property type="match status" value="1"/>
</dbReference>
<dbReference type="EMBL" id="KV454480">
    <property type="protein sequence ID" value="ODV61253.1"/>
    <property type="molecule type" value="Genomic_DNA"/>
</dbReference>
<dbReference type="CDD" id="cd03508">
    <property type="entry name" value="Delta4-sphingolipid-FADS-like"/>
    <property type="match status" value="1"/>
</dbReference>
<dbReference type="UniPathway" id="UPA00222"/>
<organism evidence="11 12">
    <name type="scientific">Ascoidea rubescens DSM 1968</name>
    <dbReference type="NCBI Taxonomy" id="1344418"/>
    <lineage>
        <taxon>Eukaryota</taxon>
        <taxon>Fungi</taxon>
        <taxon>Dikarya</taxon>
        <taxon>Ascomycota</taxon>
        <taxon>Saccharomycotina</taxon>
        <taxon>Saccharomycetes</taxon>
        <taxon>Ascoideaceae</taxon>
        <taxon>Ascoidea</taxon>
    </lineage>
</organism>
<evidence type="ECO:0000256" key="6">
    <source>
        <dbReference type="ARBA" id="ARBA00023098"/>
    </source>
</evidence>
<dbReference type="Pfam" id="PF00487">
    <property type="entry name" value="FA_desaturase"/>
    <property type="match status" value="1"/>
</dbReference>
<proteinExistence type="inferred from homology"/>
<evidence type="ECO:0000259" key="10">
    <source>
        <dbReference type="SMART" id="SM01269"/>
    </source>
</evidence>
<feature type="transmembrane region" description="Helical" evidence="9">
    <location>
        <begin position="230"/>
        <end position="251"/>
    </location>
</feature>
<feature type="transmembrane region" description="Helical" evidence="9">
    <location>
        <begin position="170"/>
        <end position="192"/>
    </location>
</feature>
<dbReference type="GO" id="GO:0046513">
    <property type="term" value="P:ceramide biosynthetic process"/>
    <property type="evidence" value="ECO:0007669"/>
    <property type="project" value="TreeGrafter"/>
</dbReference>
<evidence type="ECO:0000256" key="5">
    <source>
        <dbReference type="ARBA" id="ARBA00023002"/>
    </source>
</evidence>
<dbReference type="InterPro" id="IPR011388">
    <property type="entry name" value="DES1/DES2"/>
</dbReference>
<dbReference type="PANTHER" id="PTHR12879:SF8">
    <property type="entry name" value="SPHINGOLIPID DELTA(4)-DESATURASE DES1"/>
    <property type="match status" value="1"/>
</dbReference>